<protein>
    <recommendedName>
        <fullName evidence="4">Excalibur calcium-binding domain-containing protein</fullName>
    </recommendedName>
</protein>
<accession>A0A7X6JYR3</accession>
<feature type="signal peptide" evidence="1">
    <location>
        <begin position="1"/>
        <end position="19"/>
    </location>
</feature>
<keyword evidence="3" id="KW-1185">Reference proteome</keyword>
<keyword evidence="1" id="KW-0732">Signal</keyword>
<reference evidence="2 3" key="1">
    <citation type="submission" date="2020-04" db="EMBL/GenBank/DDBJ databases">
        <authorList>
            <person name="Yoon J."/>
        </authorList>
    </citation>
    <scope>NUCLEOTIDE SEQUENCE [LARGE SCALE GENOMIC DNA]</scope>
    <source>
        <strain evidence="2 3">KMU-115</strain>
    </source>
</reference>
<comment type="caution">
    <text evidence="2">The sequence shown here is derived from an EMBL/GenBank/DDBJ whole genome shotgun (WGS) entry which is preliminary data.</text>
</comment>
<gene>
    <name evidence="2" type="ORF">HCU73_07230</name>
</gene>
<organism evidence="2 3">
    <name type="scientific">Roseicyclus persicicus</name>
    <dbReference type="NCBI Taxonomy" id="2650661"/>
    <lineage>
        <taxon>Bacteria</taxon>
        <taxon>Pseudomonadati</taxon>
        <taxon>Pseudomonadota</taxon>
        <taxon>Alphaproteobacteria</taxon>
        <taxon>Rhodobacterales</taxon>
        <taxon>Roseobacteraceae</taxon>
        <taxon>Roseicyclus</taxon>
    </lineage>
</organism>
<feature type="chain" id="PRO_5031340031" description="Excalibur calcium-binding domain-containing protein" evidence="1">
    <location>
        <begin position="20"/>
        <end position="270"/>
    </location>
</feature>
<dbReference type="EMBL" id="JAAZQQ010000002">
    <property type="protein sequence ID" value="NKX44380.1"/>
    <property type="molecule type" value="Genomic_DNA"/>
</dbReference>
<dbReference type="Proteomes" id="UP000526408">
    <property type="component" value="Unassembled WGS sequence"/>
</dbReference>
<evidence type="ECO:0000313" key="3">
    <source>
        <dbReference type="Proteomes" id="UP000526408"/>
    </source>
</evidence>
<sequence>MIRIRSGAAALLVAVATLAACGGGAPPNDVAEGVGFQDYAAWQARRAQLRGEAPPPVAAAVVPPSAPLAATLPPVAPAPAPVTVATAPAPTTPDPIAARAAAAIAAAEAAPRAAPAPAAAPVPVTLASAPLPAAAVANPGISDEQDFAAVSGRETIESDAERLARMQAERVVIQPTAVPDRPEGLGPNIIDYALATTHPVGEARYSRRPVSETRHQRACIAFRSADLAQEWFLQNGGPGRDRQGLDPDGDGYACAWNPAVYRAAAAAARN</sequence>
<evidence type="ECO:0000313" key="2">
    <source>
        <dbReference type="EMBL" id="NKX44380.1"/>
    </source>
</evidence>
<dbReference type="RefSeq" id="WP_168622756.1">
    <property type="nucleotide sequence ID" value="NZ_JAAZQQ010000002.1"/>
</dbReference>
<name>A0A7X6JYR3_9RHOB</name>
<evidence type="ECO:0008006" key="4">
    <source>
        <dbReference type="Google" id="ProtNLM"/>
    </source>
</evidence>
<dbReference type="AlphaFoldDB" id="A0A7X6JYR3"/>
<dbReference type="PROSITE" id="PS51257">
    <property type="entry name" value="PROKAR_LIPOPROTEIN"/>
    <property type="match status" value="1"/>
</dbReference>
<evidence type="ECO:0000256" key="1">
    <source>
        <dbReference type="SAM" id="SignalP"/>
    </source>
</evidence>
<proteinExistence type="predicted"/>